<keyword evidence="11" id="KW-1185">Reference proteome</keyword>
<dbReference type="SUPFAM" id="SSF161098">
    <property type="entry name" value="MetI-like"/>
    <property type="match status" value="1"/>
</dbReference>
<evidence type="ECO:0000313" key="11">
    <source>
        <dbReference type="Proteomes" id="UP001144280"/>
    </source>
</evidence>
<dbReference type="PANTHER" id="PTHR30193">
    <property type="entry name" value="ABC TRANSPORTER PERMEASE PROTEIN"/>
    <property type="match status" value="1"/>
</dbReference>
<dbReference type="InterPro" id="IPR035906">
    <property type="entry name" value="MetI-like_sf"/>
</dbReference>
<evidence type="ECO:0000256" key="4">
    <source>
        <dbReference type="ARBA" id="ARBA00022692"/>
    </source>
</evidence>
<sequence length="324" mass="36292">MALHLETRVQPGAAASRPGPPPRFRLTRLDMKASPYLYIAPFFVLFGVFGAYPLAYTLWVSLHDWDLLAEDHPFVGLDNYTKLMGDADFWHSVVNTLGIFVISTVPQLLLALWIANLLNRQLRARTFFRMGILIPNITSTAAVAIVFGQLFSREFGLINWTLDLVGIDAIDWRANRLASWVAVSTMVDWRWTGYNALIFLAAMQAIPRDLYESAAIDGANAFRQFWSITVPMLRPTIIFCVIVSTIGGLQLFTEPLLFNSGTNPIRGGPSRESQTMTMYMFENAFAPNFNFGYGSAVAWMLFALIAIVAIVNVVLIRRLSRGGR</sequence>
<feature type="transmembrane region" description="Helical" evidence="7">
    <location>
        <begin position="191"/>
        <end position="211"/>
    </location>
</feature>
<feature type="transmembrane region" description="Helical" evidence="7">
    <location>
        <begin position="127"/>
        <end position="151"/>
    </location>
</feature>
<evidence type="ECO:0000256" key="5">
    <source>
        <dbReference type="ARBA" id="ARBA00022989"/>
    </source>
</evidence>
<dbReference type="EMBL" id="BSDI01000085">
    <property type="protein sequence ID" value="GLI03436.1"/>
    <property type="molecule type" value="Genomic_DNA"/>
</dbReference>
<comment type="subcellular location">
    <subcellularLocation>
        <location evidence="1 7">Cell membrane</location>
        <topology evidence="1 7">Multi-pass membrane protein</topology>
    </subcellularLocation>
</comment>
<evidence type="ECO:0000256" key="1">
    <source>
        <dbReference type="ARBA" id="ARBA00004651"/>
    </source>
</evidence>
<keyword evidence="4 7" id="KW-0812">Transmembrane</keyword>
<dbReference type="CDD" id="cd06261">
    <property type="entry name" value="TM_PBP2"/>
    <property type="match status" value="1"/>
</dbReference>
<keyword evidence="3" id="KW-1003">Cell membrane</keyword>
<evidence type="ECO:0000256" key="6">
    <source>
        <dbReference type="ARBA" id="ARBA00023136"/>
    </source>
</evidence>
<organism evidence="10 11">
    <name type="scientific">Phytohabitans aurantiacus</name>
    <dbReference type="NCBI Taxonomy" id="3016789"/>
    <lineage>
        <taxon>Bacteria</taxon>
        <taxon>Bacillati</taxon>
        <taxon>Actinomycetota</taxon>
        <taxon>Actinomycetes</taxon>
        <taxon>Micromonosporales</taxon>
        <taxon>Micromonosporaceae</taxon>
    </lineage>
</organism>
<reference evidence="10" key="1">
    <citation type="submission" date="2022-12" db="EMBL/GenBank/DDBJ databases">
        <title>New Phytohabitans aurantiacus sp. RD004123 nov., an actinomycete isolated from soil.</title>
        <authorList>
            <person name="Triningsih D.W."/>
            <person name="Harunari E."/>
            <person name="Igarashi Y."/>
        </authorList>
    </citation>
    <scope>NUCLEOTIDE SEQUENCE</scope>
    <source>
        <strain evidence="10">RD004123</strain>
    </source>
</reference>
<dbReference type="Pfam" id="PF00528">
    <property type="entry name" value="BPD_transp_1"/>
    <property type="match status" value="1"/>
</dbReference>
<evidence type="ECO:0000256" key="3">
    <source>
        <dbReference type="ARBA" id="ARBA00022475"/>
    </source>
</evidence>
<proteinExistence type="inferred from homology"/>
<feature type="transmembrane region" description="Helical" evidence="7">
    <location>
        <begin position="296"/>
        <end position="316"/>
    </location>
</feature>
<keyword evidence="6 7" id="KW-0472">Membrane</keyword>
<protein>
    <submittedName>
        <fullName evidence="10">Sugar ABC transporter permease</fullName>
    </submittedName>
</protein>
<accession>A0ABQ5R9K0</accession>
<evidence type="ECO:0000313" key="10">
    <source>
        <dbReference type="EMBL" id="GLI03436.1"/>
    </source>
</evidence>
<feature type="domain" description="ABC transmembrane type-1" evidence="9">
    <location>
        <begin position="93"/>
        <end position="312"/>
    </location>
</feature>
<feature type="transmembrane region" description="Helical" evidence="7">
    <location>
        <begin position="89"/>
        <end position="115"/>
    </location>
</feature>
<comment type="similarity">
    <text evidence="7">Belongs to the binding-protein-dependent transport system permease family.</text>
</comment>
<keyword evidence="2 7" id="KW-0813">Transport</keyword>
<evidence type="ECO:0000256" key="7">
    <source>
        <dbReference type="RuleBase" id="RU363032"/>
    </source>
</evidence>
<feature type="transmembrane region" description="Helical" evidence="7">
    <location>
        <begin position="36"/>
        <end position="59"/>
    </location>
</feature>
<feature type="region of interest" description="Disordered" evidence="8">
    <location>
        <begin position="1"/>
        <end position="21"/>
    </location>
</feature>
<dbReference type="InterPro" id="IPR000515">
    <property type="entry name" value="MetI-like"/>
</dbReference>
<evidence type="ECO:0000256" key="2">
    <source>
        <dbReference type="ARBA" id="ARBA00022448"/>
    </source>
</evidence>
<dbReference type="InterPro" id="IPR051393">
    <property type="entry name" value="ABC_transporter_permease"/>
</dbReference>
<comment type="caution">
    <text evidence="10">The sequence shown here is derived from an EMBL/GenBank/DDBJ whole genome shotgun (WGS) entry which is preliminary data.</text>
</comment>
<evidence type="ECO:0000256" key="8">
    <source>
        <dbReference type="SAM" id="MobiDB-lite"/>
    </source>
</evidence>
<gene>
    <name evidence="10" type="primary">cebF</name>
    <name evidence="10" type="ORF">Pa4123_87140</name>
</gene>
<dbReference type="Proteomes" id="UP001144280">
    <property type="component" value="Unassembled WGS sequence"/>
</dbReference>
<dbReference type="PANTHER" id="PTHR30193:SF37">
    <property type="entry name" value="INNER MEMBRANE ABC TRANSPORTER PERMEASE PROTEIN YCJO"/>
    <property type="match status" value="1"/>
</dbReference>
<dbReference type="Gene3D" id="1.10.3720.10">
    <property type="entry name" value="MetI-like"/>
    <property type="match status" value="1"/>
</dbReference>
<evidence type="ECO:0000259" key="9">
    <source>
        <dbReference type="PROSITE" id="PS50928"/>
    </source>
</evidence>
<keyword evidence="5 7" id="KW-1133">Transmembrane helix</keyword>
<dbReference type="PROSITE" id="PS50928">
    <property type="entry name" value="ABC_TM1"/>
    <property type="match status" value="1"/>
</dbReference>
<feature type="transmembrane region" description="Helical" evidence="7">
    <location>
        <begin position="232"/>
        <end position="252"/>
    </location>
</feature>
<name>A0ABQ5R9K0_9ACTN</name>